<dbReference type="SUPFAM" id="SSF56317">
    <property type="entry name" value="Carbon-nitrogen hydrolase"/>
    <property type="match status" value="1"/>
</dbReference>
<sequence>MRAALIQLTSSDDPAANLPVTRGLVARAATDGAEFVTTPEVTNCVSADRAHQQRVLTTEEDDPTLAALREDAARLGVWLHIGSLGIASGDADGRLANRGFLIGPDGGIAARYDKIHMFDVQVSETETYRESAGYRPGDRAVLAQTPLAAFGLTICYDLRFPQLHRALGQAGAEVLLVPAAFSPLTGQAHWEVLLRARAIETGCFVLAAAQTGQHTASAGRARRTHGHSLAVAPWGEVIADAGTAPGVTMVDLDLGQVAEARGKVPSLTHDRPFDAP</sequence>
<reference evidence="5" key="1">
    <citation type="submission" date="2016-10" db="EMBL/GenBank/DDBJ databases">
        <authorList>
            <person name="Varghese N."/>
            <person name="Submissions S."/>
        </authorList>
    </citation>
    <scope>NUCLEOTIDE SEQUENCE [LARGE SCALE GENOMIC DNA]</scope>
    <source>
        <strain evidence="5">DSM 26893</strain>
    </source>
</reference>
<evidence type="ECO:0000313" key="4">
    <source>
        <dbReference type="EMBL" id="SEN23570.1"/>
    </source>
</evidence>
<keyword evidence="5" id="KW-1185">Reference proteome</keyword>
<name>A0A1H8EVZ4_9RHOB</name>
<dbReference type="RefSeq" id="WP_091844948.1">
    <property type="nucleotide sequence ID" value="NZ_FOCM01000003.1"/>
</dbReference>
<proteinExistence type="inferred from homology"/>
<dbReference type="OrthoDB" id="9811121at2"/>
<dbReference type="CDD" id="cd07572">
    <property type="entry name" value="nit"/>
    <property type="match status" value="1"/>
</dbReference>
<dbReference type="InterPro" id="IPR036526">
    <property type="entry name" value="C-N_Hydrolase_sf"/>
</dbReference>
<dbReference type="Pfam" id="PF00795">
    <property type="entry name" value="CN_hydrolase"/>
    <property type="match status" value="1"/>
</dbReference>
<evidence type="ECO:0000313" key="5">
    <source>
        <dbReference type="Proteomes" id="UP000199372"/>
    </source>
</evidence>
<evidence type="ECO:0000256" key="1">
    <source>
        <dbReference type="ARBA" id="ARBA00010613"/>
    </source>
</evidence>
<comment type="similarity">
    <text evidence="1">Belongs to the carbon-nitrogen hydrolase superfamily. NIT1/NIT2 family.</text>
</comment>
<dbReference type="PROSITE" id="PS50263">
    <property type="entry name" value="CN_HYDROLASE"/>
    <property type="match status" value="1"/>
</dbReference>
<dbReference type="EMBL" id="FOCM01000003">
    <property type="protein sequence ID" value="SEN23570.1"/>
    <property type="molecule type" value="Genomic_DNA"/>
</dbReference>
<dbReference type="AlphaFoldDB" id="A0A1H8EVZ4"/>
<dbReference type="PANTHER" id="PTHR23088">
    <property type="entry name" value="NITRILASE-RELATED"/>
    <property type="match status" value="1"/>
</dbReference>
<organism evidence="4 5">
    <name type="scientific">Palleronia pelagia</name>
    <dbReference type="NCBI Taxonomy" id="387096"/>
    <lineage>
        <taxon>Bacteria</taxon>
        <taxon>Pseudomonadati</taxon>
        <taxon>Pseudomonadota</taxon>
        <taxon>Alphaproteobacteria</taxon>
        <taxon>Rhodobacterales</taxon>
        <taxon>Roseobacteraceae</taxon>
        <taxon>Palleronia</taxon>
    </lineage>
</organism>
<accession>A0A1H8EVZ4</accession>
<dbReference type="PROSITE" id="PS01227">
    <property type="entry name" value="UPF0012"/>
    <property type="match status" value="1"/>
</dbReference>
<dbReference type="GO" id="GO:0016811">
    <property type="term" value="F:hydrolase activity, acting on carbon-nitrogen (but not peptide) bonds, in linear amides"/>
    <property type="evidence" value="ECO:0007669"/>
    <property type="project" value="InterPro"/>
</dbReference>
<dbReference type="Proteomes" id="UP000199372">
    <property type="component" value="Unassembled WGS sequence"/>
</dbReference>
<evidence type="ECO:0000259" key="3">
    <source>
        <dbReference type="PROSITE" id="PS50263"/>
    </source>
</evidence>
<dbReference type="Gene3D" id="3.60.110.10">
    <property type="entry name" value="Carbon-nitrogen hydrolase"/>
    <property type="match status" value="1"/>
</dbReference>
<keyword evidence="2 4" id="KW-0378">Hydrolase</keyword>
<evidence type="ECO:0000256" key="2">
    <source>
        <dbReference type="ARBA" id="ARBA00022801"/>
    </source>
</evidence>
<dbReference type="InterPro" id="IPR045254">
    <property type="entry name" value="Nit1/2_C-N_Hydrolase"/>
</dbReference>
<dbReference type="InterPro" id="IPR003010">
    <property type="entry name" value="C-N_Hydrolase"/>
</dbReference>
<feature type="domain" description="CN hydrolase" evidence="3">
    <location>
        <begin position="1"/>
        <end position="254"/>
    </location>
</feature>
<dbReference type="InterPro" id="IPR001110">
    <property type="entry name" value="UPF0012_CS"/>
</dbReference>
<dbReference type="PANTHER" id="PTHR23088:SF27">
    <property type="entry name" value="DEAMINATED GLUTATHIONE AMIDASE"/>
    <property type="match status" value="1"/>
</dbReference>
<protein>
    <submittedName>
        <fullName evidence="4">Predicted amidohydrolase</fullName>
    </submittedName>
</protein>
<gene>
    <name evidence="4" type="ORF">SAMN04488011_103118</name>
</gene>